<comment type="cofactor">
    <cofactor evidence="11">
        <name>Fe(2+)</name>
        <dbReference type="ChEBI" id="CHEBI:29033"/>
    </cofactor>
</comment>
<dbReference type="GO" id="GO:0004768">
    <property type="term" value="F:stearoyl-CoA 9-desaturase activity"/>
    <property type="evidence" value="ECO:0007669"/>
    <property type="project" value="TreeGrafter"/>
</dbReference>
<keyword evidence="4 11" id="KW-0812">Transmembrane</keyword>
<evidence type="ECO:0000256" key="2">
    <source>
        <dbReference type="ARBA" id="ARBA00009295"/>
    </source>
</evidence>
<evidence type="ECO:0000256" key="11">
    <source>
        <dbReference type="RuleBase" id="RU000581"/>
    </source>
</evidence>
<keyword evidence="8" id="KW-0443">Lipid metabolism</keyword>
<evidence type="ECO:0000256" key="7">
    <source>
        <dbReference type="ARBA" id="ARBA00023002"/>
    </source>
</evidence>
<dbReference type="PRINTS" id="PR00075">
    <property type="entry name" value="FACDDSATRASE"/>
</dbReference>
<dbReference type="RefSeq" id="XP_025406209.1">
    <property type="nucleotide sequence ID" value="XM_025550424.1"/>
</dbReference>
<reference evidence="14" key="1">
    <citation type="submission" date="2018-04" db="EMBL/GenBank/DDBJ databases">
        <title>Transcriptome assembly of Sipha flava.</title>
        <authorList>
            <person name="Scully E.D."/>
            <person name="Geib S.M."/>
            <person name="Palmer N.A."/>
            <person name="Koch K."/>
            <person name="Bradshaw J."/>
            <person name="Heng-Moss T."/>
            <person name="Sarath G."/>
        </authorList>
    </citation>
    <scope>NUCLEOTIDE SEQUENCE</scope>
</reference>
<evidence type="ECO:0000256" key="13">
    <source>
        <dbReference type="SAM" id="Phobius"/>
    </source>
</evidence>
<dbReference type="InterPro" id="IPR015876">
    <property type="entry name" value="Acyl-CoA_DS"/>
</dbReference>
<comment type="similarity">
    <text evidence="2 11">Belongs to the fatty acid desaturase type 1 family.</text>
</comment>
<dbReference type="PANTHER" id="PTHR11351:SF31">
    <property type="entry name" value="DESATURASE 1, ISOFORM A-RELATED"/>
    <property type="match status" value="1"/>
</dbReference>
<evidence type="ECO:0000256" key="9">
    <source>
        <dbReference type="ARBA" id="ARBA00023136"/>
    </source>
</evidence>
<feature type="transmembrane region" description="Helical" evidence="13">
    <location>
        <begin position="91"/>
        <end position="110"/>
    </location>
</feature>
<keyword evidence="6 13" id="KW-1133">Transmembrane helix</keyword>
<evidence type="ECO:0000313" key="14">
    <source>
        <dbReference type="EMBL" id="MBY77684.1"/>
    </source>
</evidence>
<dbReference type="OrthoDB" id="10260134at2759"/>
<dbReference type="Proteomes" id="UP000694846">
    <property type="component" value="Unplaced"/>
</dbReference>
<keyword evidence="9 13" id="KW-0472">Membrane</keyword>
<accession>A0A2S2QIW8</accession>
<organism evidence="14">
    <name type="scientific">Sipha flava</name>
    <name type="common">yellow sugarcane aphid</name>
    <dbReference type="NCBI Taxonomy" id="143950"/>
    <lineage>
        <taxon>Eukaryota</taxon>
        <taxon>Metazoa</taxon>
        <taxon>Ecdysozoa</taxon>
        <taxon>Arthropoda</taxon>
        <taxon>Hexapoda</taxon>
        <taxon>Insecta</taxon>
        <taxon>Pterygota</taxon>
        <taxon>Neoptera</taxon>
        <taxon>Paraneoptera</taxon>
        <taxon>Hemiptera</taxon>
        <taxon>Sternorrhyncha</taxon>
        <taxon>Aphidomorpha</taxon>
        <taxon>Aphidoidea</taxon>
        <taxon>Aphididae</taxon>
        <taxon>Sipha</taxon>
    </lineage>
</organism>
<dbReference type="CDD" id="cd03505">
    <property type="entry name" value="Delta9-FADS-like"/>
    <property type="match status" value="1"/>
</dbReference>
<name>A0A2S2QIW8_9HEMI</name>
<feature type="region of interest" description="Disordered" evidence="12">
    <location>
        <begin position="245"/>
        <end position="271"/>
    </location>
</feature>
<keyword evidence="15" id="KW-1185">Reference proteome</keyword>
<dbReference type="PANTHER" id="PTHR11351">
    <property type="entry name" value="ACYL-COA DESATURASE"/>
    <property type="match status" value="1"/>
</dbReference>
<evidence type="ECO:0000256" key="10">
    <source>
        <dbReference type="ARBA" id="ARBA00023160"/>
    </source>
</evidence>
<keyword evidence="10 11" id="KW-0275">Fatty acid biosynthesis</keyword>
<comment type="domain">
    <text evidence="11">The histidine box domains are involved in binding the catalytic metal ions.</text>
</comment>
<evidence type="ECO:0000256" key="3">
    <source>
        <dbReference type="ARBA" id="ARBA00022516"/>
    </source>
</evidence>
<feature type="transmembrane region" description="Helical" evidence="13">
    <location>
        <begin position="58"/>
        <end position="79"/>
    </location>
</feature>
<gene>
    <name evidence="14" type="primary">D11DS_0</name>
    <name evidence="16 17" type="synonym">LOC112680354</name>
    <name evidence="14" type="ORF">g.172904</name>
</gene>
<evidence type="ECO:0000313" key="17">
    <source>
        <dbReference type="RefSeq" id="XP_025406209.1"/>
    </source>
</evidence>
<evidence type="ECO:0000313" key="15">
    <source>
        <dbReference type="Proteomes" id="UP000694846"/>
    </source>
</evidence>
<evidence type="ECO:0000256" key="8">
    <source>
        <dbReference type="ARBA" id="ARBA00023098"/>
    </source>
</evidence>
<dbReference type="GO" id="GO:0005789">
    <property type="term" value="C:endoplasmic reticulum membrane"/>
    <property type="evidence" value="ECO:0007669"/>
    <property type="project" value="TreeGrafter"/>
</dbReference>
<evidence type="ECO:0000256" key="12">
    <source>
        <dbReference type="SAM" id="MobiDB-lite"/>
    </source>
</evidence>
<evidence type="ECO:0000256" key="4">
    <source>
        <dbReference type="ARBA" id="ARBA00022692"/>
    </source>
</evidence>
<comment type="subcellular location">
    <subcellularLocation>
        <location evidence="1">Membrane</location>
        <topology evidence="1">Multi-pass membrane protein</topology>
    </subcellularLocation>
</comment>
<protein>
    <submittedName>
        <fullName evidence="16 17">(11Z)-hexadec-11-enoyl-CoA conjugase-like</fullName>
    </submittedName>
    <submittedName>
        <fullName evidence="14">Acyl-CoA Delta(11) desaturase</fullName>
    </submittedName>
</protein>
<dbReference type="AlphaFoldDB" id="A0A2S2QIW8"/>
<keyword evidence="5" id="KW-0276">Fatty acid metabolism</keyword>
<evidence type="ECO:0000256" key="5">
    <source>
        <dbReference type="ARBA" id="ARBA00022832"/>
    </source>
</evidence>
<keyword evidence="3 11" id="KW-0444">Lipid biosynthesis</keyword>
<dbReference type="EMBL" id="GGMS01008481">
    <property type="protein sequence ID" value="MBY77684.1"/>
    <property type="molecule type" value="Transcribed_RNA"/>
</dbReference>
<sequence>MDKSEKNISCDNEVDEQPINKKRPYKLDIVWLNVILCSIVHLSALYGVYLAITSAKLITTVFAICLYQITAIGVTAGSHRLYSHRAFKAKWPLRLIIIVLNTIAFQNSVYEWARDHRLHHKYSDTDADPHNSKRGFFFSHVGWLMCRKHPDIFEKGRGIDTSDLLADPIVAFQKKFINPTENKFVSVMSVGEGWHNYHHTFPWDYKAAELGNYKFNFTTAFIDFFAKIGWAYDLKTASPEFVRKRAERTGPNGHSGKPIAPWGWSDQDLPQSDRKGATIINCSKRTRGGSEICLRWGRG</sequence>
<proteinExistence type="inferred from homology"/>
<reference evidence="16 17" key="2">
    <citation type="submission" date="2025-04" db="UniProtKB">
        <authorList>
            <consortium name="RefSeq"/>
        </authorList>
    </citation>
    <scope>IDENTIFICATION</scope>
    <source>
        <tissue evidence="16 17">Whole body</tissue>
    </source>
</reference>
<dbReference type="RefSeq" id="XP_025406208.1">
    <property type="nucleotide sequence ID" value="XM_025550423.1"/>
</dbReference>
<evidence type="ECO:0000313" key="16">
    <source>
        <dbReference type="RefSeq" id="XP_025406208.1"/>
    </source>
</evidence>
<feature type="transmembrane region" description="Helical" evidence="13">
    <location>
        <begin position="29"/>
        <end position="52"/>
    </location>
</feature>
<dbReference type="GO" id="GO:0006636">
    <property type="term" value="P:unsaturated fatty acid biosynthetic process"/>
    <property type="evidence" value="ECO:0007669"/>
    <property type="project" value="TreeGrafter"/>
</dbReference>
<keyword evidence="7 11" id="KW-0560">Oxidoreductase</keyword>
<evidence type="ECO:0000256" key="1">
    <source>
        <dbReference type="ARBA" id="ARBA00004141"/>
    </source>
</evidence>
<dbReference type="GO" id="GO:0005506">
    <property type="term" value="F:iron ion binding"/>
    <property type="evidence" value="ECO:0007669"/>
    <property type="project" value="TreeGrafter"/>
</dbReference>
<evidence type="ECO:0000256" key="6">
    <source>
        <dbReference type="ARBA" id="ARBA00022989"/>
    </source>
</evidence>